<protein>
    <submittedName>
        <fullName evidence="2">Uncharacterized protein</fullName>
    </submittedName>
</protein>
<organism evidence="2">
    <name type="scientific">hydrothermal vent metagenome</name>
    <dbReference type="NCBI Taxonomy" id="652676"/>
    <lineage>
        <taxon>unclassified sequences</taxon>
        <taxon>metagenomes</taxon>
        <taxon>ecological metagenomes</taxon>
    </lineage>
</organism>
<name>A0A160TG63_9ZZZZ</name>
<proteinExistence type="predicted"/>
<dbReference type="EMBL" id="CZQE01000010">
    <property type="protein sequence ID" value="CUS43133.1"/>
    <property type="molecule type" value="Genomic_DNA"/>
</dbReference>
<gene>
    <name evidence="2" type="ORF">MGWOODY_Smn2468</name>
</gene>
<feature type="compositionally biased region" description="Basic and acidic residues" evidence="1">
    <location>
        <begin position="74"/>
        <end position="85"/>
    </location>
</feature>
<dbReference type="AlphaFoldDB" id="A0A160TG63"/>
<feature type="region of interest" description="Disordered" evidence="1">
    <location>
        <begin position="63"/>
        <end position="99"/>
    </location>
</feature>
<sequence length="99" mass="10583">MIDTPSRRGVLLAGSGGAFGLFSWAAGAATPPEPRRQLTLKRSAGVRPRNILVVFTDARLEESGGMQIPLSPDSGERNDPRDPRGPKGARFPDSFLRPG</sequence>
<evidence type="ECO:0000313" key="2">
    <source>
        <dbReference type="EMBL" id="CUS43133.1"/>
    </source>
</evidence>
<evidence type="ECO:0000256" key="1">
    <source>
        <dbReference type="SAM" id="MobiDB-lite"/>
    </source>
</evidence>
<accession>A0A160TG63</accession>
<reference evidence="2" key="1">
    <citation type="submission" date="2015-10" db="EMBL/GenBank/DDBJ databases">
        <authorList>
            <person name="Gilbert D.G."/>
        </authorList>
    </citation>
    <scope>NUCLEOTIDE SEQUENCE</scope>
</reference>